<dbReference type="Proteomes" id="UP000216779">
    <property type="component" value="Unassembled WGS sequence"/>
</dbReference>
<sequence length="78" mass="8804">MEYAQFKIGESFKTATGTWRCTDIGTRTIAAIHIAHENGRPVYEDPSWFNGPPYAVAEEVFDAYDFGGCYTMDDPEPF</sequence>
<comment type="caution">
    <text evidence="1">The sequence shown here is derived from an EMBL/GenBank/DDBJ whole genome shotgun (WGS) entry which is preliminary data.</text>
</comment>
<proteinExistence type="predicted"/>
<gene>
    <name evidence="1" type="ORF">B7Z70_14250</name>
</gene>
<dbReference type="EMBL" id="NCBC01000797">
    <property type="protein sequence ID" value="OYV72807.1"/>
    <property type="molecule type" value="Genomic_DNA"/>
</dbReference>
<evidence type="ECO:0000313" key="1">
    <source>
        <dbReference type="EMBL" id="OYV72807.1"/>
    </source>
</evidence>
<protein>
    <submittedName>
        <fullName evidence="1">Uncharacterized protein</fullName>
    </submittedName>
</protein>
<accession>A0A257SI26</accession>
<dbReference type="AlphaFoldDB" id="A0A257SI26"/>
<name>A0A257SI26_9PROT</name>
<evidence type="ECO:0000313" key="2">
    <source>
        <dbReference type="Proteomes" id="UP000216779"/>
    </source>
</evidence>
<organism evidence="1 2">
    <name type="scientific">Acidithiobacillus ferrivorans</name>
    <dbReference type="NCBI Taxonomy" id="160808"/>
    <lineage>
        <taxon>Bacteria</taxon>
        <taxon>Pseudomonadati</taxon>
        <taxon>Pseudomonadota</taxon>
        <taxon>Acidithiobacillia</taxon>
        <taxon>Acidithiobacillales</taxon>
        <taxon>Acidithiobacillaceae</taxon>
        <taxon>Acidithiobacillus</taxon>
    </lineage>
</organism>
<reference evidence="1 2" key="1">
    <citation type="submission" date="2017-03" db="EMBL/GenBank/DDBJ databases">
        <title>Lifting the veil on microbial sulfur biogeochemistry in mining wastewaters.</title>
        <authorList>
            <person name="Kantor R.S."/>
            <person name="Colenbrander Nelson T."/>
            <person name="Marshall S."/>
            <person name="Bennett D."/>
            <person name="Apte S."/>
            <person name="Camacho D."/>
            <person name="Thomas B.C."/>
            <person name="Warren L.A."/>
            <person name="Banfield J.F."/>
        </authorList>
    </citation>
    <scope>NUCLEOTIDE SEQUENCE [LARGE SCALE GENOMIC DNA]</scope>
    <source>
        <strain evidence="1">21-59-9</strain>
    </source>
</reference>